<dbReference type="Pfam" id="PF17906">
    <property type="entry name" value="HTH_48"/>
    <property type="match status" value="2"/>
</dbReference>
<evidence type="ECO:0000313" key="4">
    <source>
        <dbReference type="EMBL" id="ACI49144.1"/>
    </source>
</evidence>
<dbReference type="Pfam" id="PF02171">
    <property type="entry name" value="Piwi"/>
    <property type="match status" value="1"/>
</dbReference>
<evidence type="ECO:0000259" key="3">
    <source>
        <dbReference type="PROSITE" id="PS50822"/>
    </source>
</evidence>
<proteinExistence type="predicted"/>
<dbReference type="CDD" id="cd02846">
    <property type="entry name" value="PAZ_argonaute_like"/>
    <property type="match status" value="1"/>
</dbReference>
<evidence type="ECO:0008006" key="5">
    <source>
        <dbReference type="Google" id="ProtNLM"/>
    </source>
</evidence>
<dbReference type="InterPro" id="IPR041426">
    <property type="entry name" value="Mos1_HTH"/>
</dbReference>
<dbReference type="InterPro" id="IPR002900">
    <property type="entry name" value="DUF38/FTH_CAE_spp"/>
</dbReference>
<dbReference type="SMART" id="SM00256">
    <property type="entry name" value="FBOX"/>
    <property type="match status" value="1"/>
</dbReference>
<dbReference type="Gene3D" id="3.30.420.10">
    <property type="entry name" value="Ribonuclease H-like superfamily/Ribonuclease H"/>
    <property type="match status" value="1"/>
</dbReference>
<dbReference type="Pfam" id="PF01827">
    <property type="entry name" value="FTH"/>
    <property type="match status" value="1"/>
</dbReference>
<organism evidence="4">
    <name type="scientific">Caenorhabditis brenneri</name>
    <name type="common">Nematode worm</name>
    <dbReference type="NCBI Taxonomy" id="135651"/>
    <lineage>
        <taxon>Eukaryota</taxon>
        <taxon>Metazoa</taxon>
        <taxon>Ecdysozoa</taxon>
        <taxon>Nematoda</taxon>
        <taxon>Chromadorea</taxon>
        <taxon>Rhabditida</taxon>
        <taxon>Rhabditina</taxon>
        <taxon>Rhabditomorpha</taxon>
        <taxon>Rhabditoidea</taxon>
        <taxon>Rhabditidae</taxon>
        <taxon>Peloderinae</taxon>
        <taxon>Caenorhabditis</taxon>
    </lineage>
</organism>
<evidence type="ECO:0000259" key="2">
    <source>
        <dbReference type="PROSITE" id="PS50181"/>
    </source>
</evidence>
<dbReference type="GO" id="GO:0003676">
    <property type="term" value="F:nucleic acid binding"/>
    <property type="evidence" value="ECO:0007669"/>
    <property type="project" value="InterPro"/>
</dbReference>
<dbReference type="PROSITE" id="PS50822">
    <property type="entry name" value="PIWI"/>
    <property type="match status" value="1"/>
</dbReference>
<dbReference type="SUPFAM" id="SSF53098">
    <property type="entry name" value="Ribonuclease H-like"/>
    <property type="match status" value="1"/>
</dbReference>
<dbReference type="Gene3D" id="2.170.260.10">
    <property type="entry name" value="paz domain"/>
    <property type="match status" value="1"/>
</dbReference>
<dbReference type="PANTHER" id="PTHR22891">
    <property type="entry name" value="EUKARYOTIC TRANSLATION INITIATION FACTOR 2C"/>
    <property type="match status" value="1"/>
</dbReference>
<dbReference type="HOGENOM" id="CLU_012682_0_0_1"/>
<dbReference type="SUPFAM" id="SSF101690">
    <property type="entry name" value="PAZ domain"/>
    <property type="match status" value="1"/>
</dbReference>
<reference evidence="4" key="1">
    <citation type="journal article" date="2008" name="Genome Res.">
        <title>Multigenome DNA sequence conservation identifies Hox cis-regulatory elements.</title>
        <authorList>
            <person name="Kuntz S.G."/>
            <person name="Schwarz E.M."/>
            <person name="DeModena J.A."/>
            <person name="De Buysscher T."/>
            <person name="Trout D."/>
            <person name="Shizuya H."/>
            <person name="Sternberg P.W."/>
            <person name="Wold B.J."/>
        </authorList>
    </citation>
    <scope>NUCLEOTIDE SEQUENCE</scope>
    <source>
        <strain evidence="4">CB5161</strain>
    </source>
</reference>
<name>B6VBQ1_CAEBE</name>
<feature type="domain" description="F-box" evidence="2">
    <location>
        <begin position="157"/>
        <end position="203"/>
    </location>
</feature>
<evidence type="ECO:0000256" key="1">
    <source>
        <dbReference type="SAM" id="MobiDB-lite"/>
    </source>
</evidence>
<dbReference type="Gene3D" id="3.40.50.2300">
    <property type="match status" value="1"/>
</dbReference>
<dbReference type="Pfam" id="PF00646">
    <property type="entry name" value="F-box"/>
    <property type="match status" value="1"/>
</dbReference>
<dbReference type="SMART" id="SM00950">
    <property type="entry name" value="Piwi"/>
    <property type="match status" value="1"/>
</dbReference>
<dbReference type="Gene3D" id="1.10.10.1450">
    <property type="match status" value="1"/>
</dbReference>
<gene>
    <name evidence="4" type="ORF">Cbre_JD19.003</name>
</gene>
<feature type="region of interest" description="Disordered" evidence="1">
    <location>
        <begin position="1266"/>
        <end position="1293"/>
    </location>
</feature>
<protein>
    <recommendedName>
        <fullName evidence="5">Piwi domain-containing protein</fullName>
    </recommendedName>
</protein>
<dbReference type="InterPro" id="IPR036397">
    <property type="entry name" value="RNaseH_sf"/>
</dbReference>
<feature type="compositionally biased region" description="Basic and acidic residues" evidence="1">
    <location>
        <begin position="1266"/>
        <end position="1286"/>
    </location>
</feature>
<dbReference type="InterPro" id="IPR001810">
    <property type="entry name" value="F-box_dom"/>
</dbReference>
<dbReference type="PROSITE" id="PS50181">
    <property type="entry name" value="FBOX"/>
    <property type="match status" value="1"/>
</dbReference>
<dbReference type="InterPro" id="IPR012337">
    <property type="entry name" value="RNaseH-like_sf"/>
</dbReference>
<sequence length="1415" mass="165376">MTEFFKKNLIALRHCLLYEFLKNKSVDDASSDLCAAFGEDIFNKEEVYTYFRQFNRGIFEDGAKPVTDMRKILRNDKKALRVCVMYEWLTTKREKSVKRTISSNLKNELLPVFVKYENFCKVFGKYVMNYREFDFWFYRFVNGDFDLNFERNKDEKIYELMDMPLDIMRNIVHYLDIVDRLSLEKTSQSLRLFSQDQKLFHGDLRFDVHENSASIDFGNSGCISYTNEGNDCLMEFRNRKKVLRGVSFLKQAFQDFKKIIGNPKLYVNTLTISSLCKDSELFGKCIEDALKFTHLLHVQHLSLRTFYMNPLLIILPLLTPGYLATIDMDISSEKALIGELVEMNQWKQAKHLDMRYHLFVGPLRHLYHFKEFTVTRQELFIDDVREMKKILLKSPNFEGCTLYLQSSVDPIAIRQVFSGPIEGSVDTCHYPIPILNNMTNQAISPNFGLKWFARPTGKCDKNFYEKKVMLLVNWFKFKEKIYDREYYEYLVEMHKIVSRKGKDGRMLEKKSEVPIPERTSLFWQHLRHEAAKNPNFKIEEYVFDGKDTVYSVQGCDQPIEVYMVDSQQKNTTYKLKLWPHRKFSLNFSREDPLKDEEADRSYKFLKVVLTQKVRYSPEVNEKIRMEFAKNFVYERNSILRVPESFHDQNRFDHSLEIAPRIESWIGIYIGIKELYDGDPVANFGIVDKLFYNAPKMSLLDYILLIVGNGNEGDDETRNSEKRRLKYENLRIDPWAARKINQYLEKLKLKSTEVWDETLGRMVERHLTFTELTNVNSHEAMILIKGRRRGEPSYQVPIFEIYRNNNKHIEFPYLPLVKAKSGKKDYHVPMEHLEVHEKPQPYRNWIDKAMQERVIKAATRKPNEYKRGTIDMLKALKLTSEDLNFIETFGLSTELIMTKCVGKVLNEPNLVNKENKKIPMTPIIRGFQEKLLNIVPDKEICFALFILRDYEKPKPCLVDDEPFDFYERLVKGCRFRGMPIGEHEERRKRSILFDGAKYGYYGDVTLTNGACCFQVAANDAMTLFNRLPDKNQKVLVFIVVSGPHKDQDAYGYVKHHCDVNLGVVSQYVRAETAKLTERNIYNTIALKINAKLGGVNQELNFSENAEMSLAEKEERKKLPLKMFVGIDVTHPTTGSGIDFSIAAVVASVNASGTKYQNMIVTQEECVPGERPGAHGRERTDILEGKFVHLLRIFAENNDNRIPDHIIVYRDGVSDSEMLRVSHTELRSLNNEVNKFLDERGKSELAPKYTFIVIQKRHKTRLIREIDEKRPKDEKEAKQWEEDMKESDNSGYLNPSSGTIVDKTIVSKYKFDFYLTSHHGALGTSRPGHYTVMFDNSGLTQDLAYKMTYELVFLSARCRKPISLPVPVMYAHLSCEKAKEIYKGFKVYREQLPRKPSRRDIEEYLQTNVNYPGMSFA</sequence>
<dbReference type="EMBL" id="FJ362371">
    <property type="protein sequence ID" value="ACI49144.1"/>
    <property type="molecule type" value="Genomic_DNA"/>
</dbReference>
<dbReference type="InterPro" id="IPR003165">
    <property type="entry name" value="Piwi"/>
</dbReference>
<dbReference type="InterPro" id="IPR036085">
    <property type="entry name" value="PAZ_dom_sf"/>
</dbReference>
<accession>B6VBQ1</accession>
<feature type="domain" description="Piwi" evidence="3">
    <location>
        <begin position="1034"/>
        <end position="1381"/>
    </location>
</feature>